<keyword evidence="4" id="KW-1185">Reference proteome</keyword>
<dbReference type="InterPro" id="IPR008928">
    <property type="entry name" value="6-hairpin_glycosidase_sf"/>
</dbReference>
<dbReference type="SUPFAM" id="SSF48208">
    <property type="entry name" value="Six-hairpin glycosidases"/>
    <property type="match status" value="1"/>
</dbReference>
<dbReference type="PANTHER" id="PTHR31084:SF0">
    <property type="entry name" value="ALPHA-L-FUCOSIDASE 2"/>
    <property type="match status" value="1"/>
</dbReference>
<feature type="domain" description="Glycosyl hydrolase family 95 catalytic" evidence="2">
    <location>
        <begin position="14"/>
        <end position="45"/>
    </location>
</feature>
<dbReference type="Gene3D" id="2.60.40.1180">
    <property type="entry name" value="Golgi alpha-mannosidase II"/>
    <property type="match status" value="1"/>
</dbReference>
<dbReference type="EMBL" id="JBIVPC010000018">
    <property type="protein sequence ID" value="MFJ6040385.1"/>
    <property type="molecule type" value="Genomic_DNA"/>
</dbReference>
<proteinExistence type="predicted"/>
<dbReference type="InterPro" id="IPR054363">
    <property type="entry name" value="GH95_cat"/>
</dbReference>
<sequence>MTCRFHSATQAAPYASATAPNLFDLHPPFQIDGNFGGVSGITGMLLQSHAGEIDLLAVLPALPAAWPTGSFRGLRARDGFEVDLEWTADGITRAEVRSLLGNPVRIRPPHPVHVEGAHADRPEKNVVSFGTHRGGRYRLAPDSA</sequence>
<protein>
    <submittedName>
        <fullName evidence="3">Glycoside hydrolase family 95-like protein</fullName>
    </submittedName>
</protein>
<organism evidence="3 4">
    <name type="scientific">Streptomyces ardesiacus</name>
    <dbReference type="NCBI Taxonomy" id="285564"/>
    <lineage>
        <taxon>Bacteria</taxon>
        <taxon>Bacillati</taxon>
        <taxon>Actinomycetota</taxon>
        <taxon>Actinomycetes</taxon>
        <taxon>Kitasatosporales</taxon>
        <taxon>Streptomycetaceae</taxon>
        <taxon>Streptomyces</taxon>
    </lineage>
</organism>
<comment type="caution">
    <text evidence="3">The sequence shown here is derived from an EMBL/GenBank/DDBJ whole genome shotgun (WGS) entry which is preliminary data.</text>
</comment>
<dbReference type="Proteomes" id="UP001617907">
    <property type="component" value="Unassembled WGS sequence"/>
</dbReference>
<evidence type="ECO:0000259" key="1">
    <source>
        <dbReference type="Pfam" id="PF21307"/>
    </source>
</evidence>
<dbReference type="InterPro" id="IPR049053">
    <property type="entry name" value="AFCA-like_C"/>
</dbReference>
<gene>
    <name evidence="3" type="ORF">ACIQFM_29500</name>
</gene>
<name>A0ABW8HI46_9ACTN</name>
<evidence type="ECO:0000259" key="2">
    <source>
        <dbReference type="Pfam" id="PF22124"/>
    </source>
</evidence>
<feature type="domain" description="Alpha fucosidase A-like C-terminal" evidence="1">
    <location>
        <begin position="47"/>
        <end position="139"/>
    </location>
</feature>
<dbReference type="InterPro" id="IPR013780">
    <property type="entry name" value="Glyco_hydro_b"/>
</dbReference>
<dbReference type="Pfam" id="PF21307">
    <property type="entry name" value="Glyco_hydro_95_C"/>
    <property type="match status" value="1"/>
</dbReference>
<dbReference type="GeneID" id="95505370"/>
<evidence type="ECO:0000313" key="4">
    <source>
        <dbReference type="Proteomes" id="UP001617907"/>
    </source>
</evidence>
<reference evidence="3 4" key="1">
    <citation type="submission" date="2024-10" db="EMBL/GenBank/DDBJ databases">
        <title>The Natural Products Discovery Center: Release of the First 8490 Sequenced Strains for Exploring Actinobacteria Biosynthetic Diversity.</title>
        <authorList>
            <person name="Kalkreuter E."/>
            <person name="Kautsar S.A."/>
            <person name="Yang D."/>
            <person name="Bader C.D."/>
            <person name="Teijaro C.N."/>
            <person name="Fluegel L."/>
            <person name="Davis C.M."/>
            <person name="Simpson J.R."/>
            <person name="Lauterbach L."/>
            <person name="Steele A.D."/>
            <person name="Gui C."/>
            <person name="Meng S."/>
            <person name="Li G."/>
            <person name="Viehrig K."/>
            <person name="Ye F."/>
            <person name="Su P."/>
            <person name="Kiefer A.F."/>
            <person name="Nichols A."/>
            <person name="Cepeda A.J."/>
            <person name="Yan W."/>
            <person name="Fan B."/>
            <person name="Jiang Y."/>
            <person name="Adhikari A."/>
            <person name="Zheng C.-J."/>
            <person name="Schuster L."/>
            <person name="Cowan T.M."/>
            <person name="Smanski M.J."/>
            <person name="Chevrette M.G."/>
            <person name="De Carvalho L.P.S."/>
            <person name="Shen B."/>
        </authorList>
    </citation>
    <scope>NUCLEOTIDE SEQUENCE [LARGE SCALE GENOMIC DNA]</scope>
    <source>
        <strain evidence="3 4">NPDC093086</strain>
    </source>
</reference>
<evidence type="ECO:0000313" key="3">
    <source>
        <dbReference type="EMBL" id="MFJ6040385.1"/>
    </source>
</evidence>
<accession>A0ABW8HI46</accession>
<dbReference type="Pfam" id="PF22124">
    <property type="entry name" value="Glyco_hydro_95_cat"/>
    <property type="match status" value="1"/>
</dbReference>
<dbReference type="PANTHER" id="PTHR31084">
    <property type="entry name" value="ALPHA-L-FUCOSIDASE 2"/>
    <property type="match status" value="1"/>
</dbReference>
<dbReference type="RefSeq" id="WP_055469625.1">
    <property type="nucleotide sequence ID" value="NZ_BBOK01000014.1"/>
</dbReference>